<dbReference type="RefSeq" id="WP_188982288.1">
    <property type="nucleotide sequence ID" value="NZ_BMPO01000002.1"/>
</dbReference>
<evidence type="ECO:0000256" key="8">
    <source>
        <dbReference type="ARBA" id="ARBA00023316"/>
    </source>
</evidence>
<evidence type="ECO:0000259" key="11">
    <source>
        <dbReference type="PROSITE" id="PS52029"/>
    </source>
</evidence>
<dbReference type="GO" id="GO:0005576">
    <property type="term" value="C:extracellular region"/>
    <property type="evidence" value="ECO:0007669"/>
    <property type="project" value="TreeGrafter"/>
</dbReference>
<feature type="chain" id="PRO_5037249840" evidence="10">
    <location>
        <begin position="26"/>
        <end position="316"/>
    </location>
</feature>
<evidence type="ECO:0000313" key="12">
    <source>
        <dbReference type="EMBL" id="GGJ88366.1"/>
    </source>
</evidence>
<dbReference type="PANTHER" id="PTHR30582">
    <property type="entry name" value="L,D-TRANSPEPTIDASE"/>
    <property type="match status" value="1"/>
</dbReference>
<dbReference type="GO" id="GO:0071972">
    <property type="term" value="F:peptidoglycan L,D-transpeptidase activity"/>
    <property type="evidence" value="ECO:0007669"/>
    <property type="project" value="TreeGrafter"/>
</dbReference>
<evidence type="ECO:0000256" key="5">
    <source>
        <dbReference type="ARBA" id="ARBA00022801"/>
    </source>
</evidence>
<dbReference type="EMBL" id="BMPO01000002">
    <property type="protein sequence ID" value="GGJ88366.1"/>
    <property type="molecule type" value="Genomic_DNA"/>
</dbReference>
<keyword evidence="8 9" id="KW-0961">Cell wall biogenesis/degradation</keyword>
<dbReference type="SUPFAM" id="SSF141523">
    <property type="entry name" value="L,D-transpeptidase catalytic domain-like"/>
    <property type="match status" value="1"/>
</dbReference>
<keyword evidence="13" id="KW-1185">Reference proteome</keyword>
<gene>
    <name evidence="12" type="ORF">GCM10009304_12610</name>
</gene>
<dbReference type="InterPro" id="IPR005490">
    <property type="entry name" value="LD_TPept_cat_dom"/>
</dbReference>
<reference evidence="12" key="1">
    <citation type="journal article" date="2014" name="Int. J. Syst. Evol. Microbiol.">
        <title>Complete genome sequence of Corynebacterium casei LMG S-19264T (=DSM 44701T), isolated from a smear-ripened cheese.</title>
        <authorList>
            <consortium name="US DOE Joint Genome Institute (JGI-PGF)"/>
            <person name="Walter F."/>
            <person name="Albersmeier A."/>
            <person name="Kalinowski J."/>
            <person name="Ruckert C."/>
        </authorList>
    </citation>
    <scope>NUCLEOTIDE SEQUENCE</scope>
    <source>
        <strain evidence="12">JCM 30078</strain>
    </source>
</reference>
<evidence type="ECO:0000256" key="1">
    <source>
        <dbReference type="ARBA" id="ARBA00004752"/>
    </source>
</evidence>
<evidence type="ECO:0000256" key="3">
    <source>
        <dbReference type="ARBA" id="ARBA00022676"/>
    </source>
</evidence>
<protein>
    <submittedName>
        <fullName evidence="12">L,D-transpeptidase</fullName>
    </submittedName>
</protein>
<dbReference type="GO" id="GO:0018104">
    <property type="term" value="P:peptidoglycan-protein cross-linking"/>
    <property type="evidence" value="ECO:0007669"/>
    <property type="project" value="TreeGrafter"/>
</dbReference>
<comment type="caution">
    <text evidence="12">The sequence shown here is derived from an EMBL/GenBank/DDBJ whole genome shotgun (WGS) entry which is preliminary data.</text>
</comment>
<dbReference type="InterPro" id="IPR018392">
    <property type="entry name" value="LysM"/>
</dbReference>
<keyword evidence="5" id="KW-0378">Hydrolase</keyword>
<evidence type="ECO:0000256" key="4">
    <source>
        <dbReference type="ARBA" id="ARBA00022679"/>
    </source>
</evidence>
<feature type="domain" description="L,D-TPase catalytic" evidence="11">
    <location>
        <begin position="98"/>
        <end position="233"/>
    </location>
</feature>
<comment type="pathway">
    <text evidence="1 9">Cell wall biogenesis; peptidoglycan biosynthesis.</text>
</comment>
<dbReference type="PANTHER" id="PTHR30582:SF24">
    <property type="entry name" value="L,D-TRANSPEPTIDASE ERFK_SRFK-RELATED"/>
    <property type="match status" value="1"/>
</dbReference>
<keyword evidence="10" id="KW-0732">Signal</keyword>
<keyword evidence="3" id="KW-0328">Glycosyltransferase</keyword>
<dbReference type="CDD" id="cd00118">
    <property type="entry name" value="LysM"/>
    <property type="match status" value="1"/>
</dbReference>
<keyword evidence="7 9" id="KW-0573">Peptidoglycan synthesis</keyword>
<evidence type="ECO:0000256" key="9">
    <source>
        <dbReference type="PROSITE-ProRule" id="PRU01373"/>
    </source>
</evidence>
<dbReference type="GO" id="GO:0016757">
    <property type="term" value="F:glycosyltransferase activity"/>
    <property type="evidence" value="ECO:0007669"/>
    <property type="project" value="UniProtKB-KW"/>
</dbReference>
<dbReference type="PROSITE" id="PS52029">
    <property type="entry name" value="LD_TPASE"/>
    <property type="match status" value="1"/>
</dbReference>
<evidence type="ECO:0000256" key="7">
    <source>
        <dbReference type="ARBA" id="ARBA00022984"/>
    </source>
</evidence>
<feature type="active site" description="Nucleophile" evidence="9">
    <location>
        <position position="209"/>
    </location>
</feature>
<dbReference type="AlphaFoldDB" id="A0A917UVT5"/>
<proteinExistence type="inferred from homology"/>
<dbReference type="InterPro" id="IPR038063">
    <property type="entry name" value="Transpep_catalytic_dom"/>
</dbReference>
<comment type="similarity">
    <text evidence="2">Belongs to the YkuD family.</text>
</comment>
<dbReference type="Pfam" id="PF03734">
    <property type="entry name" value="YkuD"/>
    <property type="match status" value="1"/>
</dbReference>
<sequence>MLPRLTVLARSLAVLTLCGATSAKALEFPLPPSGEDVVGNVEVVQTRYEDTFADISEKYDLGYLELVAANPGVDPWLPGAGTEVVLPTRFILPPGPREGIVINIAEYRLYYFPKGQDVVYTYPLGIGREGWGSPIGNTKITAKTANPSWYPPESIRAEHAADGEFLPKVVRPGPDNPLGPFKFTLGMPGYLIHGSNKKFGIGMQVSHGCFRMFNNNLLELADFAPVGTKVHIINEPYKFGVSQGRIYLEAHAPLSDKGAPTSIDSHATVVNALLQSDDVDAADVNMDWDAVRAIINAQDGLPVEIAVPMRQASNVN</sequence>
<evidence type="ECO:0000256" key="10">
    <source>
        <dbReference type="SAM" id="SignalP"/>
    </source>
</evidence>
<dbReference type="GO" id="GO:0008360">
    <property type="term" value="P:regulation of cell shape"/>
    <property type="evidence" value="ECO:0007669"/>
    <property type="project" value="UniProtKB-UniRule"/>
</dbReference>
<evidence type="ECO:0000256" key="6">
    <source>
        <dbReference type="ARBA" id="ARBA00022960"/>
    </source>
</evidence>
<keyword evidence="4" id="KW-0808">Transferase</keyword>
<name>A0A917UVT5_9PSED</name>
<dbReference type="CDD" id="cd16913">
    <property type="entry name" value="YkuD_like"/>
    <property type="match status" value="1"/>
</dbReference>
<feature type="signal peptide" evidence="10">
    <location>
        <begin position="1"/>
        <end position="25"/>
    </location>
</feature>
<evidence type="ECO:0000313" key="13">
    <source>
        <dbReference type="Proteomes" id="UP000635983"/>
    </source>
</evidence>
<reference evidence="12" key="2">
    <citation type="submission" date="2020-09" db="EMBL/GenBank/DDBJ databases">
        <authorList>
            <person name="Sun Q."/>
            <person name="Ohkuma M."/>
        </authorList>
    </citation>
    <scope>NUCLEOTIDE SEQUENCE</scope>
    <source>
        <strain evidence="12">JCM 30078</strain>
    </source>
</reference>
<dbReference type="GO" id="GO:0071555">
    <property type="term" value="P:cell wall organization"/>
    <property type="evidence" value="ECO:0007669"/>
    <property type="project" value="UniProtKB-UniRule"/>
</dbReference>
<dbReference type="InterPro" id="IPR050979">
    <property type="entry name" value="LD-transpeptidase"/>
</dbReference>
<dbReference type="Gene3D" id="2.40.440.10">
    <property type="entry name" value="L,D-transpeptidase catalytic domain-like"/>
    <property type="match status" value="1"/>
</dbReference>
<organism evidence="12 13">
    <name type="scientific">Pseudomonas matsuisoli</name>
    <dbReference type="NCBI Taxonomy" id="1515666"/>
    <lineage>
        <taxon>Bacteria</taxon>
        <taxon>Pseudomonadati</taxon>
        <taxon>Pseudomonadota</taxon>
        <taxon>Gammaproteobacteria</taxon>
        <taxon>Pseudomonadales</taxon>
        <taxon>Pseudomonadaceae</taxon>
        <taxon>Pseudomonas</taxon>
    </lineage>
</organism>
<keyword evidence="6 9" id="KW-0133">Cell shape</keyword>
<dbReference type="Proteomes" id="UP000635983">
    <property type="component" value="Unassembled WGS sequence"/>
</dbReference>
<evidence type="ECO:0000256" key="2">
    <source>
        <dbReference type="ARBA" id="ARBA00005992"/>
    </source>
</evidence>
<feature type="active site" description="Proton donor/acceptor" evidence="9">
    <location>
        <position position="193"/>
    </location>
</feature>
<accession>A0A917UVT5</accession>